<accession>B0Y950</accession>
<dbReference type="Gene3D" id="3.90.780.10">
    <property type="entry name" value="5'-Nucleotidase, C-terminal domain"/>
    <property type="match status" value="1"/>
</dbReference>
<dbReference type="AlphaFoldDB" id="B0Y950"/>
<dbReference type="GO" id="GO:0000166">
    <property type="term" value="F:nucleotide binding"/>
    <property type="evidence" value="ECO:0007669"/>
    <property type="project" value="UniProtKB-KW"/>
</dbReference>
<dbReference type="PANTHER" id="PTHR11575:SF41">
    <property type="entry name" value="PUTATIVE (AFU_ORTHOLOGUE AFUA_1G01160)-RELATED"/>
    <property type="match status" value="1"/>
</dbReference>
<name>B0Y950_ASPFC</name>
<evidence type="ECO:0000313" key="4">
    <source>
        <dbReference type="EMBL" id="EDP49931.1"/>
    </source>
</evidence>
<dbReference type="Pfam" id="PF02872">
    <property type="entry name" value="5_nucleotid_C"/>
    <property type="match status" value="1"/>
</dbReference>
<dbReference type="InterPro" id="IPR029052">
    <property type="entry name" value="Metallo-depent_PP-like"/>
</dbReference>
<dbReference type="InterPro" id="IPR008334">
    <property type="entry name" value="5'-Nucleotdase_C"/>
</dbReference>
<dbReference type="SUPFAM" id="SSF56300">
    <property type="entry name" value="Metallo-dependent phosphatases"/>
    <property type="match status" value="1"/>
</dbReference>
<organism evidence="4 5">
    <name type="scientific">Aspergillus fumigatus (strain CBS 144.89 / FGSC A1163 / CEA10)</name>
    <name type="common">Neosartorya fumigata</name>
    <dbReference type="NCBI Taxonomy" id="451804"/>
    <lineage>
        <taxon>Eukaryota</taxon>
        <taxon>Fungi</taxon>
        <taxon>Dikarya</taxon>
        <taxon>Ascomycota</taxon>
        <taxon>Pezizomycotina</taxon>
        <taxon>Eurotiomycetes</taxon>
        <taxon>Eurotiomycetidae</taxon>
        <taxon>Eurotiales</taxon>
        <taxon>Aspergillaceae</taxon>
        <taxon>Aspergillus</taxon>
        <taxon>Aspergillus subgen. Fumigati</taxon>
    </lineage>
</organism>
<gene>
    <name evidence="4" type="ORF">AFUB_079650</name>
</gene>
<dbReference type="OrthoDB" id="10252235at2759"/>
<feature type="domain" description="5'-Nucleotidase C-terminal" evidence="3">
    <location>
        <begin position="368"/>
        <end position="528"/>
    </location>
</feature>
<evidence type="ECO:0000256" key="1">
    <source>
        <dbReference type="ARBA" id="ARBA00006654"/>
    </source>
</evidence>
<dbReference type="InterPro" id="IPR006179">
    <property type="entry name" value="5_nucleotidase/apyrase"/>
</dbReference>
<dbReference type="GO" id="GO:0016787">
    <property type="term" value="F:hydrolase activity"/>
    <property type="evidence" value="ECO:0007669"/>
    <property type="project" value="UniProtKB-KW"/>
</dbReference>
<dbReference type="SUPFAM" id="SSF55816">
    <property type="entry name" value="5'-nucleotidase (syn. UDP-sugar hydrolase), C-terminal domain"/>
    <property type="match status" value="1"/>
</dbReference>
<comment type="similarity">
    <text evidence="1 2">Belongs to the 5'-nucleotidase family.</text>
</comment>
<proteinExistence type="inferred from homology"/>
<dbReference type="InterPro" id="IPR036907">
    <property type="entry name" value="5'-Nucleotdase_C_sf"/>
</dbReference>
<dbReference type="PANTHER" id="PTHR11575">
    <property type="entry name" value="5'-NUCLEOTIDASE-RELATED"/>
    <property type="match status" value="1"/>
</dbReference>
<dbReference type="PRINTS" id="PR01607">
    <property type="entry name" value="APYRASEFAMLY"/>
</dbReference>
<keyword evidence="5" id="KW-1185">Reference proteome</keyword>
<evidence type="ECO:0000256" key="2">
    <source>
        <dbReference type="RuleBase" id="RU362119"/>
    </source>
</evidence>
<dbReference type="EMBL" id="DS499599">
    <property type="protein sequence ID" value="EDP49931.1"/>
    <property type="molecule type" value="Genomic_DNA"/>
</dbReference>
<dbReference type="Gene3D" id="3.60.21.10">
    <property type="match status" value="1"/>
</dbReference>
<dbReference type="Proteomes" id="UP000001699">
    <property type="component" value="Unassembled WGS sequence"/>
</dbReference>
<dbReference type="VEuPathDB" id="FungiDB:AFUB_079650"/>
<dbReference type="HOGENOM" id="CLU_005854_7_2_1"/>
<evidence type="ECO:0000313" key="5">
    <source>
        <dbReference type="Proteomes" id="UP000001699"/>
    </source>
</evidence>
<sequence>MHSAEVQFVHFNDVVSLSNIPVEERSSLTIVTGLLAGFLQLQRNFAASNPRAQTLTLFSGDAFSPSLEASVLKGEQICPVLDLVGVDIGCYGNHGTGREPRVATPAALLLLTGVPDFDFGDARLIDLSSRLKFPWLLSNAFHRPLGPTKRFLGSAQEYIVRQLDNGLRVGFIGLAGTDWPSNCEDLPPCEIESPVEVARRLARYLRFSEKCDMVIALTHMRVPEDMLVANATARGDSRVDLLLGGHDHDVIRRFAGDTDFKAENVEQGRKVSDIEVNGLVPDAEGDVRLVKSGTDWRGLSLIRLIVQRDDNGAVTGSTSPLPKLTVKVRQYTDIQAAIAVPQVPLEIVKTLDTIHERVGTLVQKPLLHSAVPIEGRNFTIRREETNLGNMLADAVRALYGTDVGLFNSGAIRFDKILKATVPDCEPLRVRDVINICPFGNALLVKKLPGEIIRQSLENSVSDKHTDGRFLQISGLRIVASWHRPEGSRIIDVQLERSDGRLEPLDPRRMYTVAMPSFIAQGHDGFTWLPQLETIVNEEAGMTDTALLLDIFGHSEDPYGGDCESSSHALGVERARNLTIVGRSMSDSLPVVKPAVEGRIRFVDA</sequence>
<reference evidence="4 5" key="1">
    <citation type="journal article" date="2008" name="PLoS Genet.">
        <title>Genomic islands in the pathogenic filamentous fungus Aspergillus fumigatus.</title>
        <authorList>
            <person name="Fedorova N.D."/>
            <person name="Khaldi N."/>
            <person name="Joardar V.S."/>
            <person name="Maiti R."/>
            <person name="Amedeo P."/>
            <person name="Anderson M.J."/>
            <person name="Crabtree J."/>
            <person name="Silva J.C."/>
            <person name="Badger J.H."/>
            <person name="Albarraq A."/>
            <person name="Angiuoli S."/>
            <person name="Bussey H."/>
            <person name="Bowyer P."/>
            <person name="Cotty P.J."/>
            <person name="Dyer P.S."/>
            <person name="Egan A."/>
            <person name="Galens K."/>
            <person name="Fraser-Liggett C.M."/>
            <person name="Haas B.J."/>
            <person name="Inman J.M."/>
            <person name="Kent R."/>
            <person name="Lemieux S."/>
            <person name="Malavazi I."/>
            <person name="Orvis J."/>
            <person name="Roemer T."/>
            <person name="Ronning C.M."/>
            <person name="Sundaram J.P."/>
            <person name="Sutton G."/>
            <person name="Turner G."/>
            <person name="Venter J.C."/>
            <person name="White O.R."/>
            <person name="Whitty B.R."/>
            <person name="Youngman P."/>
            <person name="Wolfe K.H."/>
            <person name="Goldman G.H."/>
            <person name="Wortman J.R."/>
            <person name="Jiang B."/>
            <person name="Denning D.W."/>
            <person name="Nierman W.C."/>
        </authorList>
    </citation>
    <scope>NUCLEOTIDE SEQUENCE [LARGE SCALE GENOMIC DNA]</scope>
    <source>
        <strain evidence="5">CBS 144.89 / FGSC A1163 / CEA10</strain>
    </source>
</reference>
<dbReference type="PhylomeDB" id="B0Y950"/>
<protein>
    <submittedName>
        <fullName evidence="4">5'-nucleotidase, putative</fullName>
    </submittedName>
</protein>
<dbReference type="GO" id="GO:0009166">
    <property type="term" value="P:nucleotide catabolic process"/>
    <property type="evidence" value="ECO:0007669"/>
    <property type="project" value="InterPro"/>
</dbReference>
<keyword evidence="2" id="KW-0378">Hydrolase</keyword>
<evidence type="ECO:0000259" key="3">
    <source>
        <dbReference type="Pfam" id="PF02872"/>
    </source>
</evidence>
<keyword evidence="2" id="KW-0547">Nucleotide-binding</keyword>